<dbReference type="GO" id="GO:0046872">
    <property type="term" value="F:metal ion binding"/>
    <property type="evidence" value="ECO:0007669"/>
    <property type="project" value="UniProtKB-KW"/>
</dbReference>
<dbReference type="EMBL" id="SGPL01000524">
    <property type="protein sequence ID" value="THH11246.1"/>
    <property type="molecule type" value="Genomic_DNA"/>
</dbReference>
<evidence type="ECO:0000256" key="2">
    <source>
        <dbReference type="ARBA" id="ARBA00004932"/>
    </source>
</evidence>
<feature type="region of interest" description="Disordered" evidence="17">
    <location>
        <begin position="1"/>
        <end position="20"/>
    </location>
</feature>
<keyword evidence="9" id="KW-0479">Metal-binding</keyword>
<evidence type="ECO:0000256" key="11">
    <source>
        <dbReference type="ARBA" id="ARBA00023098"/>
    </source>
</evidence>
<dbReference type="InterPro" id="IPR039702">
    <property type="entry name" value="FPS1-like"/>
</dbReference>
<dbReference type="CDD" id="cd00685">
    <property type="entry name" value="Trans_IPPS_HT"/>
    <property type="match status" value="1"/>
</dbReference>
<evidence type="ECO:0000256" key="17">
    <source>
        <dbReference type="SAM" id="MobiDB-lite"/>
    </source>
</evidence>
<keyword evidence="11" id="KW-0443">Lipid metabolism</keyword>
<evidence type="ECO:0000256" key="12">
    <source>
        <dbReference type="ARBA" id="ARBA00032380"/>
    </source>
</evidence>
<dbReference type="PROSITE" id="PS00444">
    <property type="entry name" value="POLYPRENYL_SYNTHASE_2"/>
    <property type="match status" value="1"/>
</dbReference>
<dbReference type="PANTHER" id="PTHR11525:SF0">
    <property type="entry name" value="FARNESYL PYROPHOSPHATE SYNTHASE"/>
    <property type="match status" value="1"/>
</dbReference>
<dbReference type="InterPro" id="IPR008949">
    <property type="entry name" value="Isoprenoid_synthase_dom_sf"/>
</dbReference>
<gene>
    <name evidence="18" type="ORF">EW146_g8107</name>
</gene>
<dbReference type="Gene3D" id="1.10.600.10">
    <property type="entry name" value="Farnesyl Diphosphate Synthase"/>
    <property type="match status" value="1"/>
</dbReference>
<keyword evidence="19" id="KW-1185">Reference proteome</keyword>
<evidence type="ECO:0000256" key="15">
    <source>
        <dbReference type="ARBA" id="ARBA00032873"/>
    </source>
</evidence>
<reference evidence="18 19" key="1">
    <citation type="submission" date="2019-02" db="EMBL/GenBank/DDBJ databases">
        <title>Genome sequencing of the rare red list fungi Bondarzewia mesenterica.</title>
        <authorList>
            <person name="Buettner E."/>
            <person name="Kellner H."/>
        </authorList>
    </citation>
    <scope>NUCLEOTIDE SEQUENCE [LARGE SCALE GENOMIC DNA]</scope>
    <source>
        <strain evidence="18 19">DSM 108281</strain>
    </source>
</reference>
<dbReference type="GO" id="GO:0005737">
    <property type="term" value="C:cytoplasm"/>
    <property type="evidence" value="ECO:0007669"/>
    <property type="project" value="TreeGrafter"/>
</dbReference>
<comment type="pathway">
    <text evidence="2">Isoprenoid biosynthesis; geranyl diphosphate biosynthesis; geranyl diphosphate from dimethylallyl diphosphate and isopentenyl diphosphate: step 1/1.</text>
</comment>
<organism evidence="18 19">
    <name type="scientific">Bondarzewia mesenterica</name>
    <dbReference type="NCBI Taxonomy" id="1095465"/>
    <lineage>
        <taxon>Eukaryota</taxon>
        <taxon>Fungi</taxon>
        <taxon>Dikarya</taxon>
        <taxon>Basidiomycota</taxon>
        <taxon>Agaricomycotina</taxon>
        <taxon>Agaricomycetes</taxon>
        <taxon>Russulales</taxon>
        <taxon>Bondarzewiaceae</taxon>
        <taxon>Bondarzewia</taxon>
    </lineage>
</organism>
<evidence type="ECO:0000256" key="10">
    <source>
        <dbReference type="ARBA" id="ARBA00022842"/>
    </source>
</evidence>
<comment type="cofactor">
    <cofactor evidence="1">
        <name>Mg(2+)</name>
        <dbReference type="ChEBI" id="CHEBI:18420"/>
    </cofactor>
</comment>
<comment type="caution">
    <text evidence="18">The sequence shown here is derived from an EMBL/GenBank/DDBJ whole genome shotgun (WGS) entry which is preliminary data.</text>
</comment>
<dbReference type="PANTHER" id="PTHR11525">
    <property type="entry name" value="FARNESYL-PYROPHOSPHATE SYNTHETASE"/>
    <property type="match status" value="1"/>
</dbReference>
<evidence type="ECO:0000256" key="14">
    <source>
        <dbReference type="ARBA" id="ARBA00032448"/>
    </source>
</evidence>
<dbReference type="SFLD" id="SFLDS00005">
    <property type="entry name" value="Isoprenoid_Synthase_Type_I"/>
    <property type="match status" value="1"/>
</dbReference>
<dbReference type="FunFam" id="1.10.600.10:FF:000006">
    <property type="entry name" value="Farnesyl pyrophosphate synthase"/>
    <property type="match status" value="1"/>
</dbReference>
<dbReference type="EC" id="2.5.1.1" evidence="6"/>
<evidence type="ECO:0000256" key="16">
    <source>
        <dbReference type="RuleBase" id="RU004466"/>
    </source>
</evidence>
<proteinExistence type="inferred from homology"/>
<accession>A0A4S4LH01</accession>
<evidence type="ECO:0000256" key="5">
    <source>
        <dbReference type="ARBA" id="ARBA00012439"/>
    </source>
</evidence>
<dbReference type="EC" id="2.5.1.10" evidence="5"/>
<protein>
    <recommendedName>
        <fullName evidence="15">(2E,6E)-farnesyl diphosphate synthase</fullName>
        <ecNumber evidence="6">2.5.1.1</ecNumber>
        <ecNumber evidence="5">2.5.1.10</ecNumber>
    </recommendedName>
    <alternativeName>
        <fullName evidence="14">Dimethylallyltranstransferase</fullName>
    </alternativeName>
    <alternativeName>
        <fullName evidence="13">Farnesyl diphosphate synthase</fullName>
    </alternativeName>
    <alternativeName>
        <fullName evidence="12">Geranyltranstransferase</fullName>
    </alternativeName>
</protein>
<dbReference type="InterPro" id="IPR000092">
    <property type="entry name" value="Polyprenyl_synt"/>
</dbReference>
<comment type="similarity">
    <text evidence="4 16">Belongs to the FPP/GGPP synthase family.</text>
</comment>
<evidence type="ECO:0000256" key="8">
    <source>
        <dbReference type="ARBA" id="ARBA00022679"/>
    </source>
</evidence>
<dbReference type="AlphaFoldDB" id="A0A4S4LH01"/>
<keyword evidence="7" id="KW-0444">Lipid biosynthesis</keyword>
<keyword evidence="8 16" id="KW-0808">Transferase</keyword>
<dbReference type="GO" id="GO:0004337">
    <property type="term" value="F:(2E,6E)-farnesyl diphosphate synthase activity"/>
    <property type="evidence" value="ECO:0007669"/>
    <property type="project" value="UniProtKB-EC"/>
</dbReference>
<evidence type="ECO:0000313" key="19">
    <source>
        <dbReference type="Proteomes" id="UP000310158"/>
    </source>
</evidence>
<dbReference type="PROSITE" id="PS00723">
    <property type="entry name" value="POLYPRENYL_SYNTHASE_1"/>
    <property type="match status" value="1"/>
</dbReference>
<keyword evidence="10" id="KW-0460">Magnesium</keyword>
<dbReference type="OrthoDB" id="10257492at2759"/>
<evidence type="ECO:0000256" key="6">
    <source>
        <dbReference type="ARBA" id="ARBA00012833"/>
    </source>
</evidence>
<evidence type="ECO:0000256" key="3">
    <source>
        <dbReference type="ARBA" id="ARBA00005035"/>
    </source>
</evidence>
<dbReference type="SFLD" id="SFLDG01017">
    <property type="entry name" value="Polyprenyl_Transferase_Like"/>
    <property type="match status" value="1"/>
</dbReference>
<evidence type="ECO:0000256" key="13">
    <source>
        <dbReference type="ARBA" id="ARBA00032424"/>
    </source>
</evidence>
<dbReference type="Proteomes" id="UP000310158">
    <property type="component" value="Unassembled WGS sequence"/>
</dbReference>
<evidence type="ECO:0000256" key="4">
    <source>
        <dbReference type="ARBA" id="ARBA00006706"/>
    </source>
</evidence>
<comment type="pathway">
    <text evidence="3">Isoprenoid biosynthesis; farnesyl diphosphate biosynthesis; farnesyl diphosphate from geranyl diphosphate and isopentenyl diphosphate: step 1/1.</text>
</comment>
<sequence length="376" mass="42613">MPNSFESQSAPAPVAKANKTAARDRFESTFTIVRDELFAHFTAHGLPPDAVEWYSRVLDYNVLGGKLNRGVTVIDTVEILKGRPLTDDEYLKASILGWAVEFLQAFFLVADDVMDSSITRRGRPCWYRQDGVGSIAINDALLLEGAIYRLLRTHFRRTPYYSNLLDVFHDVTYQTEMGQLVDLITSPEDRVDLSKFSVERHSLIVIYKTAFYSFYLPVALAMHMCRIPTSPTDKSDSDPYNLSLEILLPLGEYFQIQDDYLDFAGTPEQIGKIGTDIVDNKCSWCINTALAVATPAQRAVLDANYGRKDPECERRVKEVFEAAGLRERYEAYEREAYKRIGALIDDMPEVQAVGGGAVVRKEVFRSSLEKIYLRRK</sequence>
<evidence type="ECO:0000256" key="9">
    <source>
        <dbReference type="ARBA" id="ARBA00022723"/>
    </source>
</evidence>
<evidence type="ECO:0000256" key="1">
    <source>
        <dbReference type="ARBA" id="ARBA00001946"/>
    </source>
</evidence>
<evidence type="ECO:0000256" key="7">
    <source>
        <dbReference type="ARBA" id="ARBA00022516"/>
    </source>
</evidence>
<dbReference type="Pfam" id="PF00348">
    <property type="entry name" value="polyprenyl_synt"/>
    <property type="match status" value="1"/>
</dbReference>
<dbReference type="GO" id="GO:0004161">
    <property type="term" value="F:dimethylallyltranstransferase activity"/>
    <property type="evidence" value="ECO:0007669"/>
    <property type="project" value="UniProtKB-EC"/>
</dbReference>
<evidence type="ECO:0000313" key="18">
    <source>
        <dbReference type="EMBL" id="THH11246.1"/>
    </source>
</evidence>
<name>A0A4S4LH01_9AGAM</name>
<feature type="compositionally biased region" description="Polar residues" evidence="17">
    <location>
        <begin position="1"/>
        <end position="10"/>
    </location>
</feature>
<dbReference type="GO" id="GO:0045337">
    <property type="term" value="P:farnesyl diphosphate biosynthetic process"/>
    <property type="evidence" value="ECO:0007669"/>
    <property type="project" value="TreeGrafter"/>
</dbReference>
<dbReference type="InterPro" id="IPR033749">
    <property type="entry name" value="Polyprenyl_synt_CS"/>
</dbReference>
<dbReference type="SUPFAM" id="SSF48576">
    <property type="entry name" value="Terpenoid synthases"/>
    <property type="match status" value="1"/>
</dbReference>